<dbReference type="EMBL" id="QGLP01000005">
    <property type="protein sequence ID" value="PXZ04035.1"/>
    <property type="molecule type" value="Genomic_DNA"/>
</dbReference>
<sequence>MKLTKHFSLEEFSCSTTAKRLKIENKIPDHLMANIQFTANKLELVRKVLAHPIIITSGYRCPALNTQVGGSPTSAHTKGLAVDFHCAYGDPKQICQRLITSGIEFDKLIQEHNQWVHIQFNTTGHHQQVLTAIKQNGKTIYLPGLV</sequence>
<evidence type="ECO:0000259" key="1">
    <source>
        <dbReference type="Pfam" id="PF08291"/>
    </source>
</evidence>
<reference evidence="2 3" key="1">
    <citation type="submission" date="2018-05" db="EMBL/GenBank/DDBJ databases">
        <title>Reference genomes for bee gut microbiota database.</title>
        <authorList>
            <person name="Ellegaard K.M."/>
        </authorList>
    </citation>
    <scope>NUCLEOTIDE SEQUENCE [LARGE SCALE GENOMIC DNA]</scope>
    <source>
        <strain evidence="2 3">ESL0177</strain>
    </source>
</reference>
<proteinExistence type="predicted"/>
<feature type="domain" description="Peptidase M15A C-terminal" evidence="1">
    <location>
        <begin position="5"/>
        <end position="118"/>
    </location>
</feature>
<organism evidence="2 3">
    <name type="scientific">Gilliamella apicola</name>
    <dbReference type="NCBI Taxonomy" id="1196095"/>
    <lineage>
        <taxon>Bacteria</taxon>
        <taxon>Pseudomonadati</taxon>
        <taxon>Pseudomonadota</taxon>
        <taxon>Gammaproteobacteria</taxon>
        <taxon>Orbales</taxon>
        <taxon>Orbaceae</taxon>
        <taxon>Gilliamella</taxon>
    </lineage>
</organism>
<dbReference type="InterPro" id="IPR013230">
    <property type="entry name" value="Peptidase_M15A_C"/>
</dbReference>
<dbReference type="RefSeq" id="WP_110423405.1">
    <property type="nucleotide sequence ID" value="NZ_QGLP01000005.1"/>
</dbReference>
<comment type="caution">
    <text evidence="2">The sequence shown here is derived from an EMBL/GenBank/DDBJ whole genome shotgun (WGS) entry which is preliminary data.</text>
</comment>
<evidence type="ECO:0000313" key="2">
    <source>
        <dbReference type="EMBL" id="PXZ04035.1"/>
    </source>
</evidence>
<protein>
    <submittedName>
        <fullName evidence="2">Peptidase M15</fullName>
    </submittedName>
</protein>
<name>A0A2V4DTJ4_9GAMM</name>
<dbReference type="SUPFAM" id="SSF55166">
    <property type="entry name" value="Hedgehog/DD-peptidase"/>
    <property type="match status" value="1"/>
</dbReference>
<dbReference type="InterPro" id="IPR009045">
    <property type="entry name" value="Zn_M74/Hedgehog-like"/>
</dbReference>
<dbReference type="AlphaFoldDB" id="A0A2V4DTJ4"/>
<evidence type="ECO:0000313" key="3">
    <source>
        <dbReference type="Proteomes" id="UP000247483"/>
    </source>
</evidence>
<gene>
    <name evidence="2" type="ORF">DKK79_06585</name>
</gene>
<dbReference type="Pfam" id="PF08291">
    <property type="entry name" value="Peptidase_M15_3"/>
    <property type="match status" value="1"/>
</dbReference>
<accession>A0A2V4DTJ4</accession>
<dbReference type="Proteomes" id="UP000247483">
    <property type="component" value="Unassembled WGS sequence"/>
</dbReference>
<dbReference type="Gene3D" id="3.30.1380.10">
    <property type="match status" value="1"/>
</dbReference>